<dbReference type="AlphaFoldDB" id="X1Q6Y9"/>
<comment type="caution">
    <text evidence="2">The sequence shown here is derived from an EMBL/GenBank/DDBJ whole genome shotgun (WGS) entry which is preliminary data.</text>
</comment>
<dbReference type="InterPro" id="IPR024084">
    <property type="entry name" value="IsoPropMal-DH-like_dom"/>
</dbReference>
<dbReference type="Pfam" id="PF00180">
    <property type="entry name" value="Iso_dh"/>
    <property type="match status" value="1"/>
</dbReference>
<feature type="domain" description="Isopropylmalate dehydrogenase-like" evidence="1">
    <location>
        <begin position="4"/>
        <end position="38"/>
    </location>
</feature>
<evidence type="ECO:0000259" key="1">
    <source>
        <dbReference type="Pfam" id="PF00180"/>
    </source>
</evidence>
<proteinExistence type="predicted"/>
<feature type="non-terminal residue" evidence="2">
    <location>
        <position position="40"/>
    </location>
</feature>
<reference evidence="2" key="1">
    <citation type="journal article" date="2014" name="Front. Microbiol.">
        <title>High frequency of phylogenetically diverse reductive dehalogenase-homologous genes in deep subseafloor sedimentary metagenomes.</title>
        <authorList>
            <person name="Kawai M."/>
            <person name="Futagami T."/>
            <person name="Toyoda A."/>
            <person name="Takaki Y."/>
            <person name="Nishi S."/>
            <person name="Hori S."/>
            <person name="Arai W."/>
            <person name="Tsubouchi T."/>
            <person name="Morono Y."/>
            <person name="Uchiyama I."/>
            <person name="Ito T."/>
            <person name="Fujiyama A."/>
            <person name="Inagaki F."/>
            <person name="Takami H."/>
        </authorList>
    </citation>
    <scope>NUCLEOTIDE SEQUENCE</scope>
    <source>
        <strain evidence="2">Expedition CK06-06</strain>
    </source>
</reference>
<sequence length="40" mass="4278">MEFNIAVLPGDGVGPEVMAEATKVLQAVGDKFGHSFHLHQ</sequence>
<gene>
    <name evidence="2" type="ORF">S06H3_54393</name>
</gene>
<dbReference type="SUPFAM" id="SSF53659">
    <property type="entry name" value="Isocitrate/Isopropylmalate dehydrogenase-like"/>
    <property type="match status" value="1"/>
</dbReference>
<dbReference type="Gene3D" id="3.40.718.10">
    <property type="entry name" value="Isopropylmalate Dehydrogenase"/>
    <property type="match status" value="1"/>
</dbReference>
<organism evidence="2">
    <name type="scientific">marine sediment metagenome</name>
    <dbReference type="NCBI Taxonomy" id="412755"/>
    <lineage>
        <taxon>unclassified sequences</taxon>
        <taxon>metagenomes</taxon>
        <taxon>ecological metagenomes</taxon>
    </lineage>
</organism>
<name>X1Q6Y9_9ZZZZ</name>
<protein>
    <recommendedName>
        <fullName evidence="1">Isopropylmalate dehydrogenase-like domain-containing protein</fullName>
    </recommendedName>
</protein>
<accession>X1Q6Y9</accession>
<evidence type="ECO:0000313" key="2">
    <source>
        <dbReference type="EMBL" id="GAI50511.1"/>
    </source>
</evidence>
<dbReference type="EMBL" id="BARV01034779">
    <property type="protein sequence ID" value="GAI50511.1"/>
    <property type="molecule type" value="Genomic_DNA"/>
</dbReference>